<dbReference type="Gene3D" id="3.90.1150.10">
    <property type="entry name" value="Aspartate Aminotransferase, domain 1"/>
    <property type="match status" value="1"/>
</dbReference>
<dbReference type="GO" id="GO:0008483">
    <property type="term" value="F:transaminase activity"/>
    <property type="evidence" value="ECO:0007669"/>
    <property type="project" value="UniProtKB-KW"/>
</dbReference>
<dbReference type="SUPFAM" id="SSF53383">
    <property type="entry name" value="PLP-dependent transferases"/>
    <property type="match status" value="1"/>
</dbReference>
<dbReference type="EMBL" id="JAPJUH010000007">
    <property type="protein sequence ID" value="MCX3267335.1"/>
    <property type="molecule type" value="Genomic_DNA"/>
</dbReference>
<sequence length="357" mass="40698">MNFQDIFPVLKEYTYFNTAYSGILYQPLIAWRQQHDQQYLAGGSNFRLESGTIIEKLRLKLSEIFQAKNVFLIPNFSFGFNTLLNGLAKNQRFLLLNEDYPSVAYPVKSSGFEFQEVSIDENLEENILKAIESFKPTAFAFSMVQYISGYKLSERFIKQIKQNYPQLMLIADGTQFCGTKTFNFEESGLDAMLSSGYKWLLSGFGNGFCMLSDQLINVLYQEKSTESLPTAPFLQGKSHLVMNFEPGHLDTLNFGSLDYSLNFLQSVGFEAIEKSNQLLCNQARAEFYNRGLLPEWMIKRESQSTIISLPLKTEMVENLANAKILCSARGAGTRFSFHFYNTVDDLQQLLDVIDGKN</sequence>
<protein>
    <submittedName>
        <fullName evidence="3">Aminotransferase class V-fold PLP-dependent enzyme</fullName>
    </submittedName>
</protein>
<name>A0A9X3DHK4_9SPHI</name>
<dbReference type="AlphaFoldDB" id="A0A9X3DHK4"/>
<dbReference type="InterPro" id="IPR015424">
    <property type="entry name" value="PyrdxlP-dep_Trfase"/>
</dbReference>
<feature type="domain" description="Aminotransferase class V" evidence="2">
    <location>
        <begin position="44"/>
        <end position="349"/>
    </location>
</feature>
<dbReference type="InterPro" id="IPR015421">
    <property type="entry name" value="PyrdxlP-dep_Trfase_major"/>
</dbReference>
<evidence type="ECO:0000256" key="1">
    <source>
        <dbReference type="ARBA" id="ARBA00022898"/>
    </source>
</evidence>
<evidence type="ECO:0000313" key="4">
    <source>
        <dbReference type="Proteomes" id="UP001142592"/>
    </source>
</evidence>
<dbReference type="Gene3D" id="3.40.640.10">
    <property type="entry name" value="Type I PLP-dependent aspartate aminotransferase-like (Major domain)"/>
    <property type="match status" value="1"/>
</dbReference>
<proteinExistence type="predicted"/>
<keyword evidence="4" id="KW-1185">Reference proteome</keyword>
<reference evidence="3" key="1">
    <citation type="submission" date="2022-11" db="EMBL/GenBank/DDBJ databases">
        <authorList>
            <person name="Graham C."/>
            <person name="Newman J.D."/>
        </authorList>
    </citation>
    <scope>NUCLEOTIDE SEQUENCE</scope>
    <source>
        <strain evidence="3">DSM 19486</strain>
    </source>
</reference>
<dbReference type="RefSeq" id="WP_029204083.1">
    <property type="nucleotide sequence ID" value="NZ_JAPJUH010000007.1"/>
</dbReference>
<dbReference type="InterPro" id="IPR000192">
    <property type="entry name" value="Aminotrans_V_dom"/>
</dbReference>
<keyword evidence="1" id="KW-0663">Pyridoxal phosphate</keyword>
<evidence type="ECO:0000259" key="2">
    <source>
        <dbReference type="Pfam" id="PF00266"/>
    </source>
</evidence>
<dbReference type="Proteomes" id="UP001142592">
    <property type="component" value="Unassembled WGS sequence"/>
</dbReference>
<dbReference type="InterPro" id="IPR015422">
    <property type="entry name" value="PyrdxlP-dep_Trfase_small"/>
</dbReference>
<organism evidence="3 4">
    <name type="scientific">Pedobacter agri</name>
    <dbReference type="NCBI Taxonomy" id="454586"/>
    <lineage>
        <taxon>Bacteria</taxon>
        <taxon>Pseudomonadati</taxon>
        <taxon>Bacteroidota</taxon>
        <taxon>Sphingobacteriia</taxon>
        <taxon>Sphingobacteriales</taxon>
        <taxon>Sphingobacteriaceae</taxon>
        <taxon>Pedobacter</taxon>
    </lineage>
</organism>
<keyword evidence="3" id="KW-0032">Aminotransferase</keyword>
<dbReference type="Pfam" id="PF00266">
    <property type="entry name" value="Aminotran_5"/>
    <property type="match status" value="1"/>
</dbReference>
<keyword evidence="3" id="KW-0808">Transferase</keyword>
<gene>
    <name evidence="3" type="ORF">OQZ29_21410</name>
</gene>
<comment type="caution">
    <text evidence="3">The sequence shown here is derived from an EMBL/GenBank/DDBJ whole genome shotgun (WGS) entry which is preliminary data.</text>
</comment>
<accession>A0A9X3DHK4</accession>
<evidence type="ECO:0000313" key="3">
    <source>
        <dbReference type="EMBL" id="MCX3267335.1"/>
    </source>
</evidence>